<evidence type="ECO:0000256" key="1">
    <source>
        <dbReference type="SAM" id="MobiDB-lite"/>
    </source>
</evidence>
<dbReference type="AlphaFoldDB" id="A0A5K3FT62"/>
<feature type="region of interest" description="Disordered" evidence="1">
    <location>
        <begin position="1"/>
        <end position="30"/>
    </location>
</feature>
<evidence type="ECO:0000313" key="2">
    <source>
        <dbReference type="WBParaSite" id="MCU_011442-RA"/>
    </source>
</evidence>
<sequence>MKKTGTTEQAVLTNPKPEPNSRNPPSEPTTSLCTAPYSCLSLVACLSSSHAIGRQRYAGLAETSVGQYVCAFRRHYTASSSEGKLA</sequence>
<proteinExistence type="predicted"/>
<reference evidence="2" key="1">
    <citation type="submission" date="2019-11" db="UniProtKB">
        <authorList>
            <consortium name="WormBaseParasite"/>
        </authorList>
    </citation>
    <scope>IDENTIFICATION</scope>
</reference>
<dbReference type="WBParaSite" id="MCU_011442-RA">
    <property type="protein sequence ID" value="MCU_011442-RA"/>
    <property type="gene ID" value="MCU_011442"/>
</dbReference>
<accession>A0A5K3FT62</accession>
<protein>
    <submittedName>
        <fullName evidence="2">Uncharacterized protein</fullName>
    </submittedName>
</protein>
<feature type="compositionally biased region" description="Low complexity" evidence="1">
    <location>
        <begin position="20"/>
        <end position="30"/>
    </location>
</feature>
<feature type="compositionally biased region" description="Polar residues" evidence="1">
    <location>
        <begin position="1"/>
        <end position="12"/>
    </location>
</feature>
<organism evidence="2">
    <name type="scientific">Mesocestoides corti</name>
    <name type="common">Flatworm</name>
    <dbReference type="NCBI Taxonomy" id="53468"/>
    <lineage>
        <taxon>Eukaryota</taxon>
        <taxon>Metazoa</taxon>
        <taxon>Spiralia</taxon>
        <taxon>Lophotrochozoa</taxon>
        <taxon>Platyhelminthes</taxon>
        <taxon>Cestoda</taxon>
        <taxon>Eucestoda</taxon>
        <taxon>Cyclophyllidea</taxon>
        <taxon>Mesocestoididae</taxon>
        <taxon>Mesocestoides</taxon>
    </lineage>
</organism>
<name>A0A5K3FT62_MESCO</name>